<comment type="caution">
    <text evidence="2">The sequence shown here is derived from an EMBL/GenBank/DDBJ whole genome shotgun (WGS) entry which is preliminary data.</text>
</comment>
<dbReference type="SUPFAM" id="SSF48371">
    <property type="entry name" value="ARM repeat"/>
    <property type="match status" value="1"/>
</dbReference>
<keyword evidence="1" id="KW-0472">Membrane</keyword>
<organism evidence="2 3">
    <name type="scientific">Gaetbulibacter aestuarii</name>
    <dbReference type="NCBI Taxonomy" id="1502358"/>
    <lineage>
        <taxon>Bacteria</taxon>
        <taxon>Pseudomonadati</taxon>
        <taxon>Bacteroidota</taxon>
        <taxon>Flavobacteriia</taxon>
        <taxon>Flavobacteriales</taxon>
        <taxon>Flavobacteriaceae</taxon>
        <taxon>Gaetbulibacter</taxon>
    </lineage>
</organism>
<protein>
    <submittedName>
        <fullName evidence="2">HEAT repeat domain-containing protein</fullName>
    </submittedName>
</protein>
<keyword evidence="3" id="KW-1185">Reference proteome</keyword>
<dbReference type="RefSeq" id="WP_344742380.1">
    <property type="nucleotide sequence ID" value="NZ_BAABAY010000008.1"/>
</dbReference>
<accession>A0ABW7N2V3</accession>
<reference evidence="2 3" key="1">
    <citation type="submission" date="2024-02" db="EMBL/GenBank/DDBJ databases">
        <title>A Gaetbulibacter species isolated from tidal flats and genomic insights of their niches.</title>
        <authorList>
            <person name="Ye Y."/>
        </authorList>
    </citation>
    <scope>NUCLEOTIDE SEQUENCE [LARGE SCALE GENOMIC DNA]</scope>
    <source>
        <strain evidence="2 3">KYW382</strain>
    </source>
</reference>
<sequence>MTSHILKNFTPEYFVTLFGEDSQFIKIGLIICTLFIVISLFLMVILFYARYQKNKLNKRKDKLNNLCIDFITTYLFDDQINKKRFLKRFSRILKNDFYKQIATHQILEFSNNIKGESVEDIRDLFKELNLDKFNLRQLQSHRWEKKARALFVFSELSIPIDLDEIIGLINHKRIEVRQQCLLYILKDAKNNPLEFLDRIERPLTLWQRIYIEDSLKNDYQGQIPDFSIWLEHQFESVVVFAVRMIGEFNQFENIPKLEALLNTDNVVIKKEVIRCLNKLSNEAIIPGLIQNFKNETSGVQLEILNLIENNGNYEQFLTLLTPIIKAEDKVKVTYFNMNRMHFAKESALNGDIVKFALSEEPMQMSTV</sequence>
<keyword evidence="1" id="KW-0812">Transmembrane</keyword>
<keyword evidence="1" id="KW-1133">Transmembrane helix</keyword>
<evidence type="ECO:0000313" key="2">
    <source>
        <dbReference type="EMBL" id="MFH6773145.1"/>
    </source>
</evidence>
<dbReference type="EMBL" id="JBAWKB010000007">
    <property type="protein sequence ID" value="MFH6773145.1"/>
    <property type="molecule type" value="Genomic_DNA"/>
</dbReference>
<evidence type="ECO:0000313" key="3">
    <source>
        <dbReference type="Proteomes" id="UP001610100"/>
    </source>
</evidence>
<name>A0ABW7N2V3_9FLAO</name>
<dbReference type="InterPro" id="IPR016024">
    <property type="entry name" value="ARM-type_fold"/>
</dbReference>
<gene>
    <name evidence="2" type="ORF">V8G58_14475</name>
</gene>
<evidence type="ECO:0000256" key="1">
    <source>
        <dbReference type="SAM" id="Phobius"/>
    </source>
</evidence>
<feature type="transmembrane region" description="Helical" evidence="1">
    <location>
        <begin position="24"/>
        <end position="49"/>
    </location>
</feature>
<proteinExistence type="predicted"/>
<dbReference type="InterPro" id="IPR011989">
    <property type="entry name" value="ARM-like"/>
</dbReference>
<dbReference type="Gene3D" id="1.25.10.10">
    <property type="entry name" value="Leucine-rich Repeat Variant"/>
    <property type="match status" value="1"/>
</dbReference>
<dbReference type="Proteomes" id="UP001610100">
    <property type="component" value="Unassembled WGS sequence"/>
</dbReference>